<dbReference type="RefSeq" id="WP_369713687.1">
    <property type="nucleotide sequence ID" value="NZ_CP165646.1"/>
</dbReference>
<reference evidence="2" key="1">
    <citation type="submission" date="2024-07" db="EMBL/GenBank/DDBJ databases">
        <authorList>
            <person name="Li X.-J."/>
            <person name="Wang X."/>
        </authorList>
    </citation>
    <scope>NUCLEOTIDE SEQUENCE</scope>
    <source>
        <strain evidence="2">HSP-342</strain>
    </source>
</reference>
<dbReference type="KEGG" id="lmes:AB8B23_04785"/>
<name>A0AB39VDN5_9FUSO</name>
<evidence type="ECO:0000313" key="2">
    <source>
        <dbReference type="EMBL" id="XDU65476.1"/>
    </source>
</evidence>
<keyword evidence="1" id="KW-0732">Signal</keyword>
<feature type="signal peptide" evidence="1">
    <location>
        <begin position="1"/>
        <end position="21"/>
    </location>
</feature>
<dbReference type="AlphaFoldDB" id="A0AB39VDN5"/>
<dbReference type="EMBL" id="CP165646">
    <property type="protein sequence ID" value="XDU65476.1"/>
    <property type="molecule type" value="Genomic_DNA"/>
</dbReference>
<feature type="chain" id="PRO_5044195293" evidence="1">
    <location>
        <begin position="22"/>
        <end position="53"/>
    </location>
</feature>
<organism evidence="2">
    <name type="scientific">Leptotrichia mesophila</name>
    <dbReference type="NCBI Taxonomy" id="3239303"/>
    <lineage>
        <taxon>Bacteria</taxon>
        <taxon>Fusobacteriati</taxon>
        <taxon>Fusobacteriota</taxon>
        <taxon>Fusobacteriia</taxon>
        <taxon>Fusobacteriales</taxon>
        <taxon>Leptotrichiaceae</taxon>
        <taxon>Leptotrichia</taxon>
    </lineage>
</organism>
<sequence>MKKIIILIILLANVMSCSELAELEAGHQQRMRERGMECMYNYKGEVQGCNYIR</sequence>
<evidence type="ECO:0000256" key="1">
    <source>
        <dbReference type="SAM" id="SignalP"/>
    </source>
</evidence>
<gene>
    <name evidence="2" type="ORF">AB8B23_04785</name>
</gene>
<protein>
    <submittedName>
        <fullName evidence="2">Uncharacterized protein</fullName>
    </submittedName>
</protein>
<accession>A0AB39VDN5</accession>
<proteinExistence type="predicted"/>